<feature type="transmembrane region" description="Helical" evidence="7">
    <location>
        <begin position="277"/>
        <end position="298"/>
    </location>
</feature>
<feature type="transmembrane region" description="Helical" evidence="7">
    <location>
        <begin position="310"/>
        <end position="330"/>
    </location>
</feature>
<feature type="transmembrane region" description="Helical" evidence="7">
    <location>
        <begin position="38"/>
        <end position="64"/>
    </location>
</feature>
<dbReference type="PANTHER" id="PTHR42718">
    <property type="entry name" value="MAJOR FACILITATOR SUPERFAMILY MULTIDRUG TRANSPORTER MFSC"/>
    <property type="match status" value="1"/>
</dbReference>
<feature type="transmembrane region" description="Helical" evidence="7">
    <location>
        <begin position="439"/>
        <end position="457"/>
    </location>
</feature>
<keyword evidence="2" id="KW-0813">Transport</keyword>
<comment type="subcellular location">
    <subcellularLocation>
        <location evidence="1">Cell membrane</location>
        <topology evidence="1">Multi-pass membrane protein</topology>
    </subcellularLocation>
</comment>
<comment type="caution">
    <text evidence="9">The sequence shown here is derived from an EMBL/GenBank/DDBJ whole genome shotgun (WGS) entry which is preliminary data.</text>
</comment>
<feature type="transmembrane region" description="Helical" evidence="7">
    <location>
        <begin position="145"/>
        <end position="169"/>
    </location>
</feature>
<sequence length="480" mass="50433">MTLTQNQPTTEDKRPVPFDVSGAAASGTVLQPLNSSMIAVAIVGIAAQFGASASVSWVISAMYITTAVCAPMAGRLGAMFGARRVFIAGLVLVCAGSLVGTFAPGIGWLIAAYVLLGIGISVHMPNAMTMVRSYAEKYRRQSRTAITTLVVCGQSVAALGPTLGGLLVGTFGWQSILWVNLPVAALTGFFILRADVGFAGDRPPSVRAALHAIDMTGIALFVPALTTLMVFLVSLRASIAWWALPVSVVTAVAFVLWERHTPEPFLDVRALFGNRALSATLGRTLLTYTCFYCVFFGIPQWLQYVREMTPIEAGLTMLPVAGVSVIATMIGSRTYRRYGARTTLLIGTAALLVGGILIASVEKSTAPILVLLLVAAVLGIPNGFNNIGNQNLINAVTSVDDVGTAIGMYRTMAFIGANLAVVVMQLTAGATITDDGLHSTGWFIVVVAAVLLVGVVMSKNMGPRPGNALRPDRTAVDQKA</sequence>
<evidence type="ECO:0000313" key="9">
    <source>
        <dbReference type="EMBL" id="NDK91252.1"/>
    </source>
</evidence>
<evidence type="ECO:0000256" key="5">
    <source>
        <dbReference type="ARBA" id="ARBA00022989"/>
    </source>
</evidence>
<feature type="transmembrane region" description="Helical" evidence="7">
    <location>
        <begin position="208"/>
        <end position="233"/>
    </location>
</feature>
<dbReference type="Pfam" id="PF07690">
    <property type="entry name" value="MFS_1"/>
    <property type="match status" value="1"/>
</dbReference>
<dbReference type="InterPro" id="IPR036259">
    <property type="entry name" value="MFS_trans_sf"/>
</dbReference>
<dbReference type="PROSITE" id="PS50850">
    <property type="entry name" value="MFS"/>
    <property type="match status" value="1"/>
</dbReference>
<feature type="transmembrane region" description="Helical" evidence="7">
    <location>
        <begin position="76"/>
        <end position="99"/>
    </location>
</feature>
<dbReference type="Gene3D" id="1.20.1720.10">
    <property type="entry name" value="Multidrug resistance protein D"/>
    <property type="match status" value="1"/>
</dbReference>
<keyword evidence="4 7" id="KW-0812">Transmembrane</keyword>
<feature type="transmembrane region" description="Helical" evidence="7">
    <location>
        <begin position="239"/>
        <end position="257"/>
    </location>
</feature>
<dbReference type="AlphaFoldDB" id="A0A7K3LSR9"/>
<feature type="transmembrane region" description="Helical" evidence="7">
    <location>
        <begin position="366"/>
        <end position="384"/>
    </location>
</feature>
<name>A0A7K3LSR9_9ACTN</name>
<feature type="transmembrane region" description="Helical" evidence="7">
    <location>
        <begin position="105"/>
        <end position="124"/>
    </location>
</feature>
<dbReference type="PANTHER" id="PTHR42718:SF46">
    <property type="entry name" value="BLR6921 PROTEIN"/>
    <property type="match status" value="1"/>
</dbReference>
<evidence type="ECO:0000256" key="3">
    <source>
        <dbReference type="ARBA" id="ARBA00022475"/>
    </source>
</evidence>
<dbReference type="InterPro" id="IPR020846">
    <property type="entry name" value="MFS_dom"/>
</dbReference>
<feature type="transmembrane region" description="Helical" evidence="7">
    <location>
        <begin position="175"/>
        <end position="196"/>
    </location>
</feature>
<keyword evidence="6 7" id="KW-0472">Membrane</keyword>
<dbReference type="GO" id="GO:0022857">
    <property type="term" value="F:transmembrane transporter activity"/>
    <property type="evidence" value="ECO:0007669"/>
    <property type="project" value="InterPro"/>
</dbReference>
<keyword evidence="3" id="KW-1003">Cell membrane</keyword>
<evidence type="ECO:0000256" key="4">
    <source>
        <dbReference type="ARBA" id="ARBA00022692"/>
    </source>
</evidence>
<evidence type="ECO:0000256" key="7">
    <source>
        <dbReference type="SAM" id="Phobius"/>
    </source>
</evidence>
<evidence type="ECO:0000313" key="10">
    <source>
        <dbReference type="Proteomes" id="UP000466307"/>
    </source>
</evidence>
<dbReference type="InterPro" id="IPR011701">
    <property type="entry name" value="MFS"/>
</dbReference>
<dbReference type="Proteomes" id="UP000466307">
    <property type="component" value="Unassembled WGS sequence"/>
</dbReference>
<dbReference type="GO" id="GO:0005886">
    <property type="term" value="C:plasma membrane"/>
    <property type="evidence" value="ECO:0007669"/>
    <property type="project" value="UniProtKB-SubCell"/>
</dbReference>
<gene>
    <name evidence="9" type="ORF">GYA93_16930</name>
</gene>
<keyword evidence="5 7" id="KW-1133">Transmembrane helix</keyword>
<feature type="transmembrane region" description="Helical" evidence="7">
    <location>
        <begin position="342"/>
        <end position="360"/>
    </location>
</feature>
<evidence type="ECO:0000256" key="1">
    <source>
        <dbReference type="ARBA" id="ARBA00004651"/>
    </source>
</evidence>
<dbReference type="CDD" id="cd17321">
    <property type="entry name" value="MFS_MMR_MDR_like"/>
    <property type="match status" value="1"/>
</dbReference>
<dbReference type="RefSeq" id="WP_059038503.1">
    <property type="nucleotide sequence ID" value="NZ_JAADZU010000061.1"/>
</dbReference>
<evidence type="ECO:0000256" key="6">
    <source>
        <dbReference type="ARBA" id="ARBA00023136"/>
    </source>
</evidence>
<dbReference type="SUPFAM" id="SSF103473">
    <property type="entry name" value="MFS general substrate transporter"/>
    <property type="match status" value="1"/>
</dbReference>
<dbReference type="EMBL" id="JAADZU010000061">
    <property type="protein sequence ID" value="NDK91252.1"/>
    <property type="molecule type" value="Genomic_DNA"/>
</dbReference>
<evidence type="ECO:0000259" key="8">
    <source>
        <dbReference type="PROSITE" id="PS50850"/>
    </source>
</evidence>
<dbReference type="Gene3D" id="1.20.1250.20">
    <property type="entry name" value="MFS general substrate transporter like domains"/>
    <property type="match status" value="1"/>
</dbReference>
<evidence type="ECO:0000256" key="2">
    <source>
        <dbReference type="ARBA" id="ARBA00022448"/>
    </source>
</evidence>
<feature type="domain" description="Major facilitator superfamily (MFS) profile" evidence="8">
    <location>
        <begin position="20"/>
        <end position="466"/>
    </location>
</feature>
<feature type="transmembrane region" description="Helical" evidence="7">
    <location>
        <begin position="413"/>
        <end position="433"/>
    </location>
</feature>
<keyword evidence="10" id="KW-1185">Reference proteome</keyword>
<organism evidence="9 10">
    <name type="scientific">Gordonia desulfuricans</name>
    <dbReference type="NCBI Taxonomy" id="89051"/>
    <lineage>
        <taxon>Bacteria</taxon>
        <taxon>Bacillati</taxon>
        <taxon>Actinomycetota</taxon>
        <taxon>Actinomycetes</taxon>
        <taxon>Mycobacteriales</taxon>
        <taxon>Gordoniaceae</taxon>
        <taxon>Gordonia</taxon>
    </lineage>
</organism>
<proteinExistence type="predicted"/>
<protein>
    <submittedName>
        <fullName evidence="9">MFS transporter</fullName>
    </submittedName>
</protein>
<reference evidence="9 10" key="1">
    <citation type="submission" date="2020-01" db="EMBL/GenBank/DDBJ databases">
        <title>Investigation of new actinobacteria for the biodesulphurisation of diesel fuel.</title>
        <authorList>
            <person name="Athi Narayanan S.M."/>
        </authorList>
    </citation>
    <scope>NUCLEOTIDE SEQUENCE [LARGE SCALE GENOMIC DNA]</scope>
    <source>
        <strain evidence="9 10">213E</strain>
    </source>
</reference>
<accession>A0A7K3LSR9</accession>